<organism evidence="2 3">
    <name type="scientific">Prunus mume</name>
    <name type="common">Japanese apricot</name>
    <name type="synonym">Armeniaca mume</name>
    <dbReference type="NCBI Taxonomy" id="102107"/>
    <lineage>
        <taxon>Eukaryota</taxon>
        <taxon>Viridiplantae</taxon>
        <taxon>Streptophyta</taxon>
        <taxon>Embryophyta</taxon>
        <taxon>Tracheophyta</taxon>
        <taxon>Spermatophyta</taxon>
        <taxon>Magnoliopsida</taxon>
        <taxon>eudicotyledons</taxon>
        <taxon>Gunneridae</taxon>
        <taxon>Pentapetalae</taxon>
        <taxon>rosids</taxon>
        <taxon>fabids</taxon>
        <taxon>Rosales</taxon>
        <taxon>Rosaceae</taxon>
        <taxon>Amygdaloideae</taxon>
        <taxon>Amygdaleae</taxon>
        <taxon>Prunus</taxon>
    </lineage>
</organism>
<evidence type="ECO:0000313" key="3">
    <source>
        <dbReference type="RefSeq" id="XP_008240508.1"/>
    </source>
</evidence>
<feature type="region of interest" description="Disordered" evidence="1">
    <location>
        <begin position="42"/>
        <end position="70"/>
    </location>
</feature>
<name>A0ABM0PJI2_PRUMU</name>
<feature type="region of interest" description="Disordered" evidence="1">
    <location>
        <begin position="96"/>
        <end position="131"/>
    </location>
</feature>
<feature type="compositionally biased region" description="Basic residues" evidence="1">
    <location>
        <begin position="54"/>
        <end position="65"/>
    </location>
</feature>
<dbReference type="GeneID" id="103339014"/>
<evidence type="ECO:0000256" key="1">
    <source>
        <dbReference type="SAM" id="MobiDB-lite"/>
    </source>
</evidence>
<reference evidence="2" key="1">
    <citation type="journal article" date="2012" name="Nat. Commun.">
        <title>The genome of Prunus mume.</title>
        <authorList>
            <person name="Zhang Q."/>
            <person name="Chen W."/>
            <person name="Sun L."/>
            <person name="Zhao F."/>
            <person name="Huang B."/>
            <person name="Yang W."/>
            <person name="Tao Y."/>
            <person name="Wang J."/>
            <person name="Yuan Z."/>
            <person name="Fan G."/>
            <person name="Xing Z."/>
            <person name="Han C."/>
            <person name="Pan H."/>
            <person name="Zhong X."/>
            <person name="Shi W."/>
            <person name="Liang X."/>
            <person name="Du D."/>
            <person name="Sun F."/>
            <person name="Xu Z."/>
            <person name="Hao R."/>
            <person name="Lv T."/>
            <person name="Lv Y."/>
            <person name="Zheng Z."/>
            <person name="Sun M."/>
            <person name="Luo L."/>
            <person name="Cai M."/>
            <person name="Gao Y."/>
            <person name="Wang J."/>
            <person name="Yin Y."/>
            <person name="Xu X."/>
            <person name="Cheng T."/>
            <person name="Wang J."/>
        </authorList>
    </citation>
    <scope>NUCLEOTIDE SEQUENCE [LARGE SCALE GENOMIC DNA]</scope>
</reference>
<sequence>MQVYCWKGLLFSARQDLEGFSRFTEFGIEGVVPLELLTPEERSKYQAKPNDKSKRAKKEKTKRAAHQVEENQIATAANEIDGEGIRAVLEASVTPTDTDATVATGDMSQGGSPIPDEHQKQISDTDVGQEAGQMEADAEVEAGMIDGGMDTEVDLDPVG</sequence>
<dbReference type="RefSeq" id="XP_008240508.1">
    <property type="nucleotide sequence ID" value="XM_008242286.1"/>
</dbReference>
<dbReference type="InterPro" id="IPR021861">
    <property type="entry name" value="THO_THOC1"/>
</dbReference>
<gene>
    <name evidence="3" type="primary">LOC103339014</name>
</gene>
<proteinExistence type="predicted"/>
<dbReference type="PANTHER" id="PTHR13265:SF0">
    <property type="entry name" value="HPR1"/>
    <property type="match status" value="1"/>
</dbReference>
<dbReference type="Proteomes" id="UP000694861">
    <property type="component" value="Linkage group LG8"/>
</dbReference>
<feature type="compositionally biased region" description="Basic and acidic residues" evidence="1">
    <location>
        <begin position="42"/>
        <end position="53"/>
    </location>
</feature>
<reference evidence="3" key="2">
    <citation type="submission" date="2025-08" db="UniProtKB">
        <authorList>
            <consortium name="RefSeq"/>
        </authorList>
    </citation>
    <scope>IDENTIFICATION</scope>
</reference>
<keyword evidence="2" id="KW-1185">Reference proteome</keyword>
<evidence type="ECO:0000313" key="2">
    <source>
        <dbReference type="Proteomes" id="UP000694861"/>
    </source>
</evidence>
<accession>A0ABM0PJI2</accession>
<dbReference type="PANTHER" id="PTHR13265">
    <property type="entry name" value="THO COMPLEX SUBUNIT 1"/>
    <property type="match status" value="1"/>
</dbReference>
<protein>
    <submittedName>
        <fullName evidence="3">THO complex subunit 1-like</fullName>
    </submittedName>
</protein>